<dbReference type="Pfam" id="PF00385">
    <property type="entry name" value="Chromo"/>
    <property type="match status" value="2"/>
</dbReference>
<dbReference type="Gene3D" id="3.40.50.10810">
    <property type="entry name" value="Tandem AAA-ATPase domain"/>
    <property type="match status" value="1"/>
</dbReference>
<evidence type="ECO:0000313" key="13">
    <source>
        <dbReference type="Proteomes" id="UP000240830"/>
    </source>
</evidence>
<dbReference type="OrthoDB" id="5857104at2759"/>
<evidence type="ECO:0000256" key="7">
    <source>
        <dbReference type="ARBA" id="ARBA00023242"/>
    </source>
</evidence>
<dbReference type="GO" id="GO:0003677">
    <property type="term" value="F:DNA binding"/>
    <property type="evidence" value="ECO:0007669"/>
    <property type="project" value="UniProtKB-KW"/>
</dbReference>
<dbReference type="SUPFAM" id="SSF54160">
    <property type="entry name" value="Chromo domain-like"/>
    <property type="match status" value="2"/>
</dbReference>
<dbReference type="InterPro" id="IPR027417">
    <property type="entry name" value="P-loop_NTPase"/>
</dbReference>
<dbReference type="PROSITE" id="PS50013">
    <property type="entry name" value="CHROMO_2"/>
    <property type="match status" value="2"/>
</dbReference>
<dbReference type="InterPro" id="IPR000953">
    <property type="entry name" value="Chromo/chromo_shadow_dom"/>
</dbReference>
<evidence type="ECO:0000256" key="2">
    <source>
        <dbReference type="ARBA" id="ARBA00022737"/>
    </source>
</evidence>
<dbReference type="SUPFAM" id="SSF52540">
    <property type="entry name" value="P-loop containing nucleoside triphosphate hydrolases"/>
    <property type="match status" value="2"/>
</dbReference>
<keyword evidence="5" id="KW-0067">ATP-binding</keyword>
<keyword evidence="6" id="KW-0238">DNA-binding</keyword>
<dbReference type="InterPro" id="IPR038718">
    <property type="entry name" value="SNF2-like_sf"/>
</dbReference>
<evidence type="ECO:0000259" key="9">
    <source>
        <dbReference type="PROSITE" id="PS50013"/>
    </source>
</evidence>
<evidence type="ECO:0000259" key="11">
    <source>
        <dbReference type="PROSITE" id="PS51194"/>
    </source>
</evidence>
<feature type="region of interest" description="Disordered" evidence="8">
    <location>
        <begin position="67"/>
        <end position="180"/>
    </location>
</feature>
<dbReference type="InterPro" id="IPR049730">
    <property type="entry name" value="SNF2/RAD54-like_C"/>
</dbReference>
<accession>A0A2H9TQZ0</accession>
<feature type="compositionally biased region" description="Low complexity" evidence="8">
    <location>
        <begin position="67"/>
        <end position="77"/>
    </location>
</feature>
<evidence type="ECO:0000256" key="1">
    <source>
        <dbReference type="ARBA" id="ARBA00004123"/>
    </source>
</evidence>
<dbReference type="Pfam" id="PF23588">
    <property type="entry name" value="HTH_CHD1_Hrp3"/>
    <property type="match status" value="1"/>
</dbReference>
<keyword evidence="7" id="KW-0539">Nucleus</keyword>
<dbReference type="SMART" id="SM00298">
    <property type="entry name" value="CHROMO"/>
    <property type="match status" value="2"/>
</dbReference>
<comment type="caution">
    <text evidence="12">The sequence shown here is derived from an EMBL/GenBank/DDBJ whole genome shotgun (WGS) entry which is preliminary data.</text>
</comment>
<dbReference type="PANTHER" id="PTHR45623">
    <property type="entry name" value="CHROMODOMAIN-HELICASE-DNA-BINDING PROTEIN 3-RELATED-RELATED"/>
    <property type="match status" value="1"/>
</dbReference>
<dbReference type="CDD" id="cd18793">
    <property type="entry name" value="SF2_C_SNF"/>
    <property type="match status" value="1"/>
</dbReference>
<dbReference type="Proteomes" id="UP000240830">
    <property type="component" value="Unassembled WGS sequence"/>
</dbReference>
<feature type="region of interest" description="Disordered" evidence="8">
    <location>
        <begin position="460"/>
        <end position="482"/>
    </location>
</feature>
<organism evidence="12 13">
    <name type="scientific">Paramicrosporidium saccamoebae</name>
    <dbReference type="NCBI Taxonomy" id="1246581"/>
    <lineage>
        <taxon>Eukaryota</taxon>
        <taxon>Fungi</taxon>
        <taxon>Fungi incertae sedis</taxon>
        <taxon>Cryptomycota</taxon>
        <taxon>Cryptomycota incertae sedis</taxon>
        <taxon>Paramicrosporidium</taxon>
    </lineage>
</organism>
<dbReference type="InterPro" id="IPR014001">
    <property type="entry name" value="Helicase_ATP-bd"/>
</dbReference>
<keyword evidence="2" id="KW-0677">Repeat</keyword>
<dbReference type="PROSITE" id="PS51192">
    <property type="entry name" value="HELICASE_ATP_BIND_1"/>
    <property type="match status" value="1"/>
</dbReference>
<feature type="compositionally biased region" description="Acidic residues" evidence="8">
    <location>
        <begin position="165"/>
        <end position="176"/>
    </location>
</feature>
<feature type="region of interest" description="Disordered" evidence="8">
    <location>
        <begin position="1201"/>
        <end position="1226"/>
    </location>
</feature>
<dbReference type="GO" id="GO:0140658">
    <property type="term" value="F:ATP-dependent chromatin remodeler activity"/>
    <property type="evidence" value="ECO:0007669"/>
    <property type="project" value="TreeGrafter"/>
</dbReference>
<feature type="domain" description="Helicase ATP-binding" evidence="10">
    <location>
        <begin position="366"/>
        <end position="567"/>
    </location>
</feature>
<dbReference type="GO" id="GO:0005634">
    <property type="term" value="C:nucleus"/>
    <property type="evidence" value="ECO:0007669"/>
    <property type="project" value="UniProtKB-SubCell"/>
</dbReference>
<dbReference type="SMART" id="SM00490">
    <property type="entry name" value="HELICc"/>
    <property type="match status" value="1"/>
</dbReference>
<dbReference type="InterPro" id="IPR016197">
    <property type="entry name" value="Chromo-like_dom_sf"/>
</dbReference>
<dbReference type="EMBL" id="MTSL01000008">
    <property type="protein sequence ID" value="PJF20090.1"/>
    <property type="molecule type" value="Genomic_DNA"/>
</dbReference>
<reference evidence="12 13" key="1">
    <citation type="submission" date="2016-10" db="EMBL/GenBank/DDBJ databases">
        <title>The genome of Paramicrosporidium saccamoebae is the missing link in understanding Cryptomycota and Microsporidia evolution.</title>
        <authorList>
            <person name="Quandt C.A."/>
            <person name="Beaudet D."/>
            <person name="Corsaro D."/>
            <person name="Michel R."/>
            <person name="Corradi N."/>
            <person name="James T."/>
        </authorList>
    </citation>
    <scope>NUCLEOTIDE SEQUENCE [LARGE SCALE GENOMIC DNA]</scope>
    <source>
        <strain evidence="12 13">KSL3</strain>
    </source>
</reference>
<feature type="domain" description="Chromo" evidence="9">
    <location>
        <begin position="200"/>
        <end position="262"/>
    </location>
</feature>
<evidence type="ECO:0000256" key="5">
    <source>
        <dbReference type="ARBA" id="ARBA00022840"/>
    </source>
</evidence>
<dbReference type="PROSITE" id="PS51194">
    <property type="entry name" value="HELICASE_CTER"/>
    <property type="match status" value="1"/>
</dbReference>
<dbReference type="GO" id="GO:0003682">
    <property type="term" value="F:chromatin binding"/>
    <property type="evidence" value="ECO:0007669"/>
    <property type="project" value="TreeGrafter"/>
</dbReference>
<dbReference type="PANTHER" id="PTHR45623:SF14">
    <property type="entry name" value="CHROMODOMAIN-HELICASE-DNA-BINDING PROTEIN 1"/>
    <property type="match status" value="1"/>
</dbReference>
<evidence type="ECO:0000256" key="3">
    <source>
        <dbReference type="ARBA" id="ARBA00022741"/>
    </source>
</evidence>
<evidence type="ECO:0000256" key="4">
    <source>
        <dbReference type="ARBA" id="ARBA00022801"/>
    </source>
</evidence>
<dbReference type="GO" id="GO:0042393">
    <property type="term" value="F:histone binding"/>
    <property type="evidence" value="ECO:0007669"/>
    <property type="project" value="TreeGrafter"/>
</dbReference>
<gene>
    <name evidence="12" type="ORF">PSACC_00078</name>
</gene>
<evidence type="ECO:0000256" key="8">
    <source>
        <dbReference type="SAM" id="MobiDB-lite"/>
    </source>
</evidence>
<dbReference type="CDD" id="cd00167">
    <property type="entry name" value="SANT"/>
    <property type="match status" value="1"/>
</dbReference>
<proteinExistence type="predicted"/>
<dbReference type="GO" id="GO:0000785">
    <property type="term" value="C:chromatin"/>
    <property type="evidence" value="ECO:0007669"/>
    <property type="project" value="TreeGrafter"/>
</dbReference>
<evidence type="ECO:0000256" key="6">
    <source>
        <dbReference type="ARBA" id="ARBA00023125"/>
    </source>
</evidence>
<dbReference type="Gene3D" id="1.10.10.60">
    <property type="entry name" value="Homeodomain-like"/>
    <property type="match status" value="1"/>
</dbReference>
<feature type="compositionally biased region" description="Low complexity" evidence="8">
    <location>
        <begin position="104"/>
        <end position="118"/>
    </location>
</feature>
<dbReference type="Pfam" id="PF00271">
    <property type="entry name" value="Helicase_C"/>
    <property type="match status" value="1"/>
</dbReference>
<feature type="domain" description="Helicase C-terminal" evidence="11">
    <location>
        <begin position="702"/>
        <end position="853"/>
    </location>
</feature>
<dbReference type="GO" id="GO:0005524">
    <property type="term" value="F:ATP binding"/>
    <property type="evidence" value="ECO:0007669"/>
    <property type="project" value="UniProtKB-KW"/>
</dbReference>
<keyword evidence="3" id="KW-0547">Nucleotide-binding</keyword>
<feature type="region of interest" description="Disordered" evidence="8">
    <location>
        <begin position="1"/>
        <end position="20"/>
    </location>
</feature>
<comment type="subcellular location">
    <subcellularLocation>
        <location evidence="1">Nucleus</location>
    </subcellularLocation>
</comment>
<dbReference type="Pfam" id="PF00176">
    <property type="entry name" value="SNF2-rel_dom"/>
    <property type="match status" value="1"/>
</dbReference>
<feature type="compositionally biased region" description="Low complexity" evidence="8">
    <location>
        <begin position="471"/>
        <end position="482"/>
    </location>
</feature>
<feature type="compositionally biased region" description="Basic and acidic residues" evidence="8">
    <location>
        <begin position="460"/>
        <end position="470"/>
    </location>
</feature>
<dbReference type="InterPro" id="IPR023780">
    <property type="entry name" value="Chromo_domain"/>
</dbReference>
<dbReference type="STRING" id="1246581.A0A2H9TQZ0"/>
<feature type="domain" description="Chromo" evidence="9">
    <location>
        <begin position="267"/>
        <end position="316"/>
    </location>
</feature>
<dbReference type="InterPro" id="IPR000330">
    <property type="entry name" value="SNF2_N"/>
</dbReference>
<name>A0A2H9TQZ0_9FUNG</name>
<dbReference type="Gene3D" id="2.40.50.40">
    <property type="match status" value="2"/>
</dbReference>
<sequence>MSDFSHGSTIPASSATVGSMGSAGMVGSVGSRGMVGSVGSMGLVNPIETIEPIEPIESIEPIEPIEPIESIESIESIDSYTTPMDNWINKEDEDEDYSNDTGSDNDFTSSMSSSSSDSDVWDSRQETPRKKPKKTNRIVNSSDSEETYKRKPVNRTRPSKAEPIEVSDESESDFSETDGPRVKAQVTFDIPFVPEKDIVRHVDCILGHRQNSSGSFQYLIKWKHRSHLFDSWESVDQVRTFGGGRKLENFLKDPSRMNEEIDIEEFKVVERVLDHWLDEGSGVDYYLCKWMMVPYAECTWEPLERIENYRMLVDEYTCRAYSGGIQPSPKLLHKRCTFRKLESLPEYLAKCGQLRDYQLESVNWLAYSWCHGTNVILADEMGLGKTVQSISYISSLVHEYGFTGPVLVVVPLSTIAAWQREFYQWAPSLNTLLYLGDGKSRGVQRYYEWFAEDTKDARNDVDTRGARRSDSNSVNSNSTNPNSKPTFPLFHVLLTTYELVLKDQEYLSEVDWRMLIVDEGHRLKNADSQLHAVLDQLSPSSRLLVTGTPLQNSILELWSLLHFLMPNKFPDYEEFLEKYGPPAGTEQAGHSDEADKKLEKLHKILKPHLLRRMKKDVETSLPGKVERILRIELSEEQKELSRLVITRNYKELACHTKNVGSLNNILIELKKVSNHPLLVGGGPLEDVGSVDRLLKGSGKLAVLDQLMTRLHQDGHRVLIFSQMVRMLDILSEYLQLKAWKFQRLDGGTSSDARKKSIAAFNAPNSADFCFLLSTRAGGLGINLETADTVIIYDSDWNPQNDLQAMARAHRIGQTRSVNIYRLVSKNSVEETILERAKQKMVLDHLVIQSMDTSAKMARSRDTGSFGDGKKITREELQEILKFGSQDLFNNTGTQGQLDLDEILSRADNLESAPAGTANSGFFDQFKVADFGAPLRDWDEIIPQDEIDKAKATMEADEQRKKDMVLQEALFTSASKRKSRTAHVASVEPEVDSDRRQRVTKKRANIDSSDDSIKLTKSVTRALLATALRFGVIEGRFDTILKEVTESEGDCFKPEHLRHALHVLRRKLQTSDDSCKLSNLVHVNLSQLRERNNLLSFLHERVTPYLYRPKEFQITERGIKAVSSVGAHKWMIEWKTPRDDAQLLLGVHKYGFGNWLRIAEDAALDIGHLKESLVDNADDSKFLPKDLHLGRRVENLLTHMMTDRPAAGPSKNSRKKKDPPEAEETDLLTLDEESLVMKEMKKILKPAREDIAFIASLSAESFSNNLDGVCAALEKIGRLLSNERDSDRVWKYIASVWPTEISGRELKHFYNRISKERKTLK</sequence>
<protein>
    <submittedName>
        <fullName evidence="12">CHD family protein</fullName>
    </submittedName>
</protein>
<dbReference type="Gene3D" id="3.40.50.300">
    <property type="entry name" value="P-loop containing nucleotide triphosphate hydrolases"/>
    <property type="match status" value="1"/>
</dbReference>
<dbReference type="InterPro" id="IPR001650">
    <property type="entry name" value="Helicase_C-like"/>
</dbReference>
<evidence type="ECO:0000313" key="12">
    <source>
        <dbReference type="EMBL" id="PJF20090.1"/>
    </source>
</evidence>
<evidence type="ECO:0000259" key="10">
    <source>
        <dbReference type="PROSITE" id="PS51192"/>
    </source>
</evidence>
<dbReference type="SMART" id="SM00487">
    <property type="entry name" value="DEXDc"/>
    <property type="match status" value="1"/>
</dbReference>
<dbReference type="GO" id="GO:0034728">
    <property type="term" value="P:nucleosome organization"/>
    <property type="evidence" value="ECO:0007669"/>
    <property type="project" value="TreeGrafter"/>
</dbReference>
<dbReference type="InterPro" id="IPR056302">
    <property type="entry name" value="CHD1-2/Hrp3_HTH"/>
</dbReference>
<dbReference type="InterPro" id="IPR001005">
    <property type="entry name" value="SANT/Myb"/>
</dbReference>
<keyword evidence="13" id="KW-1185">Reference proteome</keyword>
<feature type="compositionally biased region" description="Polar residues" evidence="8">
    <location>
        <begin position="1"/>
        <end position="16"/>
    </location>
</feature>
<keyword evidence="4" id="KW-0378">Hydrolase</keyword>
<dbReference type="GO" id="GO:0016887">
    <property type="term" value="F:ATP hydrolysis activity"/>
    <property type="evidence" value="ECO:0007669"/>
    <property type="project" value="TreeGrafter"/>
</dbReference>